<sequence length="70" mass="7560">LLQKLKIATLVTIRPAKQLLITAKQPVLAILGVIKRVANQVLVPQAISMKPMFLALLALASLVVHILITV</sequence>
<dbReference type="Proteomes" id="UP000229569">
    <property type="component" value="Unassembled WGS sequence"/>
</dbReference>
<accession>A0A2M7Z866</accession>
<protein>
    <submittedName>
        <fullName evidence="2">Uncharacterized protein</fullName>
    </submittedName>
</protein>
<name>A0A2M7Z866_9BACT</name>
<keyword evidence="1" id="KW-0472">Membrane</keyword>
<proteinExistence type="predicted"/>
<organism evidence="2 3">
    <name type="scientific">Candidatus Kuenenbacteria bacterium CG_4_9_14_3_um_filter_39_14</name>
    <dbReference type="NCBI Taxonomy" id="1974616"/>
    <lineage>
        <taxon>Bacteria</taxon>
        <taxon>Candidatus Kueneniibacteriota</taxon>
    </lineage>
</organism>
<feature type="non-terminal residue" evidence="2">
    <location>
        <position position="1"/>
    </location>
</feature>
<dbReference type="EMBL" id="PFVG01000099">
    <property type="protein sequence ID" value="PJA91778.1"/>
    <property type="molecule type" value="Genomic_DNA"/>
</dbReference>
<gene>
    <name evidence="2" type="ORF">CO134_03635</name>
</gene>
<evidence type="ECO:0000256" key="1">
    <source>
        <dbReference type="SAM" id="Phobius"/>
    </source>
</evidence>
<feature type="transmembrane region" description="Helical" evidence="1">
    <location>
        <begin position="52"/>
        <end position="68"/>
    </location>
</feature>
<reference evidence="3" key="1">
    <citation type="submission" date="2017-09" db="EMBL/GenBank/DDBJ databases">
        <title>Depth-based differentiation of microbial function through sediment-hosted aquifers and enrichment of novel symbionts in the deep terrestrial subsurface.</title>
        <authorList>
            <person name="Probst A.J."/>
            <person name="Ladd B."/>
            <person name="Jarett J.K."/>
            <person name="Geller-Mcgrath D.E."/>
            <person name="Sieber C.M.K."/>
            <person name="Emerson J.B."/>
            <person name="Anantharaman K."/>
            <person name="Thomas B.C."/>
            <person name="Malmstrom R."/>
            <person name="Stieglmeier M."/>
            <person name="Klingl A."/>
            <person name="Woyke T."/>
            <person name="Ryan C.M."/>
            <person name="Banfield J.F."/>
        </authorList>
    </citation>
    <scope>NUCLEOTIDE SEQUENCE [LARGE SCALE GENOMIC DNA]</scope>
</reference>
<comment type="caution">
    <text evidence="2">The sequence shown here is derived from an EMBL/GenBank/DDBJ whole genome shotgun (WGS) entry which is preliminary data.</text>
</comment>
<evidence type="ECO:0000313" key="2">
    <source>
        <dbReference type="EMBL" id="PJA91778.1"/>
    </source>
</evidence>
<evidence type="ECO:0000313" key="3">
    <source>
        <dbReference type="Proteomes" id="UP000229569"/>
    </source>
</evidence>
<dbReference type="AlphaFoldDB" id="A0A2M7Z866"/>
<keyword evidence="1" id="KW-0812">Transmembrane</keyword>
<keyword evidence="1" id="KW-1133">Transmembrane helix</keyword>